<dbReference type="GO" id="GO:0006259">
    <property type="term" value="P:DNA metabolic process"/>
    <property type="evidence" value="ECO:0007669"/>
    <property type="project" value="InterPro"/>
</dbReference>
<evidence type="ECO:0000256" key="1">
    <source>
        <dbReference type="SAM" id="MobiDB-lite"/>
    </source>
</evidence>
<accession>A0AAE5EXV2</accession>
<evidence type="ECO:0000313" key="2">
    <source>
        <dbReference type="EMBL" id="NSB15864.1"/>
    </source>
</evidence>
<name>A0AAE5EXV2_CLOBE</name>
<organism evidence="2 3">
    <name type="scientific">Clostridium beijerinckii</name>
    <name type="common">Clostridium MP</name>
    <dbReference type="NCBI Taxonomy" id="1520"/>
    <lineage>
        <taxon>Bacteria</taxon>
        <taxon>Bacillati</taxon>
        <taxon>Bacillota</taxon>
        <taxon>Clostridia</taxon>
        <taxon>Eubacteriales</taxon>
        <taxon>Clostridiaceae</taxon>
        <taxon>Clostridium</taxon>
    </lineage>
</organism>
<gene>
    <name evidence="2" type="ORF">BCD95_004123</name>
</gene>
<dbReference type="GO" id="GO:0003677">
    <property type="term" value="F:DNA binding"/>
    <property type="evidence" value="ECO:0007669"/>
    <property type="project" value="InterPro"/>
</dbReference>
<protein>
    <submittedName>
        <fullName evidence="2">Recombination protein RecT</fullName>
    </submittedName>
</protein>
<sequence length="277" mass="32277">MANNQVQKYVIGAVNEKLTSMLEIEKKALPEGFNGLRFKQNVLRVLNTVNLENMKGQEFNLAKCIMRGAYLDLDFANNECYVITYKGKPEFMTDYKGETKLVRKFSSKKIKDIYAKLVRYGDEFEEGVDHGKPYVNFKPKPFNNDDITGVFAVVYYEDGAMEYETMSKEEVEYIRDNWSKKDKYGKFSAAWVKSFGEMAKKTVLRRLCKHINIDFDNIKQLEAWEEGSDMEFENEKPKEAATEKSDLEKELEENEDIVKQTDFVDTPFEEVNEYGDN</sequence>
<feature type="region of interest" description="Disordered" evidence="1">
    <location>
        <begin position="228"/>
        <end position="253"/>
    </location>
</feature>
<dbReference type="InterPro" id="IPR018330">
    <property type="entry name" value="RecT_fam"/>
</dbReference>
<comment type="caution">
    <text evidence="2">The sequence shown here is derived from an EMBL/GenBank/DDBJ whole genome shotgun (WGS) entry which is preliminary data.</text>
</comment>
<dbReference type="NCBIfam" id="TIGR00616">
    <property type="entry name" value="rect"/>
    <property type="match status" value="1"/>
</dbReference>
<proteinExistence type="predicted"/>
<dbReference type="Proteomes" id="UP000822184">
    <property type="component" value="Unassembled WGS sequence"/>
</dbReference>
<dbReference type="InterPro" id="IPR004590">
    <property type="entry name" value="ssDNA_annealing_RecT"/>
</dbReference>
<dbReference type="RefSeq" id="WP_241426020.1">
    <property type="nucleotide sequence ID" value="NZ_JABTDW010000001.1"/>
</dbReference>
<reference evidence="2" key="1">
    <citation type="submission" date="2020-06" db="EMBL/GenBank/DDBJ databases">
        <title>Genomic insights into acetone-butanol-ethanol (ABE) fermentation by sequencing solventogenic clostridia strains.</title>
        <authorList>
            <person name="Brown S."/>
        </authorList>
    </citation>
    <scope>NUCLEOTIDE SEQUENCE</scope>
    <source>
        <strain evidence="2">DJ123</strain>
    </source>
</reference>
<dbReference type="AlphaFoldDB" id="A0AAE5EXV2"/>
<dbReference type="EMBL" id="JABTDW010000001">
    <property type="protein sequence ID" value="NSB15864.1"/>
    <property type="molecule type" value="Genomic_DNA"/>
</dbReference>
<dbReference type="Pfam" id="PF03837">
    <property type="entry name" value="RecT"/>
    <property type="match status" value="1"/>
</dbReference>
<evidence type="ECO:0000313" key="3">
    <source>
        <dbReference type="Proteomes" id="UP000822184"/>
    </source>
</evidence>
<feature type="compositionally biased region" description="Basic and acidic residues" evidence="1">
    <location>
        <begin position="233"/>
        <end position="248"/>
    </location>
</feature>